<dbReference type="OrthoDB" id="3437960at2759"/>
<reference evidence="2 3" key="1">
    <citation type="journal article" date="2017" name="Curr. Biol.">
        <title>Genome architecture and evolution of a unichromosomal asexual nematode.</title>
        <authorList>
            <person name="Fradin H."/>
            <person name="Zegar C."/>
            <person name="Gutwein M."/>
            <person name="Lucas J."/>
            <person name="Kovtun M."/>
            <person name="Corcoran D."/>
            <person name="Baugh L.R."/>
            <person name="Kiontke K."/>
            <person name="Gunsalus K."/>
            <person name="Fitch D.H."/>
            <person name="Piano F."/>
        </authorList>
    </citation>
    <scope>NUCLEOTIDE SEQUENCE [LARGE SCALE GENOMIC DNA]</scope>
    <source>
        <strain evidence="2">PF1309</strain>
    </source>
</reference>
<proteinExistence type="predicted"/>
<feature type="compositionally biased region" description="Low complexity" evidence="1">
    <location>
        <begin position="15"/>
        <end position="30"/>
    </location>
</feature>
<dbReference type="Proteomes" id="UP000218231">
    <property type="component" value="Unassembled WGS sequence"/>
</dbReference>
<accession>A0A2A2LQZ3</accession>
<organism evidence="2 3">
    <name type="scientific">Diploscapter pachys</name>
    <dbReference type="NCBI Taxonomy" id="2018661"/>
    <lineage>
        <taxon>Eukaryota</taxon>
        <taxon>Metazoa</taxon>
        <taxon>Ecdysozoa</taxon>
        <taxon>Nematoda</taxon>
        <taxon>Chromadorea</taxon>
        <taxon>Rhabditida</taxon>
        <taxon>Rhabditina</taxon>
        <taxon>Rhabditomorpha</taxon>
        <taxon>Rhabditoidea</taxon>
        <taxon>Rhabditidae</taxon>
        <taxon>Diploscapter</taxon>
    </lineage>
</organism>
<name>A0A2A2LQZ3_9BILA</name>
<dbReference type="EMBL" id="LIAE01006510">
    <property type="protein sequence ID" value="PAV88588.1"/>
    <property type="molecule type" value="Genomic_DNA"/>
</dbReference>
<feature type="region of interest" description="Disordered" evidence="1">
    <location>
        <begin position="1"/>
        <end position="51"/>
    </location>
</feature>
<evidence type="ECO:0000313" key="3">
    <source>
        <dbReference type="Proteomes" id="UP000218231"/>
    </source>
</evidence>
<evidence type="ECO:0000256" key="1">
    <source>
        <dbReference type="SAM" id="MobiDB-lite"/>
    </source>
</evidence>
<dbReference type="AlphaFoldDB" id="A0A2A2LQZ3"/>
<feature type="region of interest" description="Disordered" evidence="1">
    <location>
        <begin position="320"/>
        <end position="345"/>
    </location>
</feature>
<keyword evidence="3" id="KW-1185">Reference proteome</keyword>
<protein>
    <submittedName>
        <fullName evidence="2">Uncharacterized protein</fullName>
    </submittedName>
</protein>
<comment type="caution">
    <text evidence="2">The sequence shown here is derived from an EMBL/GenBank/DDBJ whole genome shotgun (WGS) entry which is preliminary data.</text>
</comment>
<feature type="compositionally biased region" description="Basic and acidic residues" evidence="1">
    <location>
        <begin position="327"/>
        <end position="345"/>
    </location>
</feature>
<gene>
    <name evidence="2" type="ORF">WR25_20219</name>
</gene>
<evidence type="ECO:0000313" key="2">
    <source>
        <dbReference type="EMBL" id="PAV88588.1"/>
    </source>
</evidence>
<feature type="region of interest" description="Disordered" evidence="1">
    <location>
        <begin position="176"/>
        <end position="202"/>
    </location>
</feature>
<feature type="region of interest" description="Disordered" evidence="1">
    <location>
        <begin position="141"/>
        <end position="161"/>
    </location>
</feature>
<dbReference type="STRING" id="2018661.A0A2A2LQZ3"/>
<feature type="compositionally biased region" description="Low complexity" evidence="1">
    <location>
        <begin position="176"/>
        <end position="196"/>
    </location>
</feature>
<sequence length="345" mass="38752">MYSPNGPPLASIPNAQLQQQQQAATPQVGQLPEEKKWPTVPITPYRTPSVNPAGMDDASSIINSYHQPMQYPYYYSPYGSPASTQHYNINPSGFNFPMQQSMYNCPPATPFLLPSSMPTPPYYPTHSHTAMPFANPFITPSPSLSSSGSSPAISNSSHSSIGSTPSIPVLNLLTPPSSSSLQSASSSTDSPSPSADSQEKELLDSMAHKKPANLWCQICMMDIRKNRKRSQGPRRHILQFHLKRPIYFCPYDGCKFSSHYDKFHVSSHMSRIHKSMPPMKIREEVTFYEHQIDQLFSACFHHPLNSLVGAEMRKLHEMHEQAMAQKRKAEAEEDKDKENKRQKTE</sequence>